<evidence type="ECO:0000313" key="2">
    <source>
        <dbReference type="EMBL" id="EFE34786.1"/>
    </source>
</evidence>
<evidence type="ECO:0000256" key="1">
    <source>
        <dbReference type="SAM" id="Phobius"/>
    </source>
</evidence>
<protein>
    <recommendedName>
        <fullName evidence="4">DUF962 domain protein</fullName>
    </recommendedName>
</protein>
<dbReference type="GO" id="GO:0046521">
    <property type="term" value="P:sphingoid catabolic process"/>
    <property type="evidence" value="ECO:0007669"/>
    <property type="project" value="TreeGrafter"/>
</dbReference>
<sequence>MLDLEKQFLFYGAYHHHPVSVALYLDMDEGKKKRKKERKRKTNGSIKINVIIHITCVPIIMLCMFLLVGSAGPLFSVPEAISIQNLPPNGGTIAAFVYLLLYMLMEPVAGAMLAPLLLSGTAYINHLLAAYGQTAVYWSLAVQGVAWILQFVGHGVFEGRAPALLDNLVQAFFLAPFFVWLEVLFYLGYRPELKSRLDAAIAKEVAKFNKQKAEKTKAK</sequence>
<name>D4AQP2_ARTBC</name>
<feature type="transmembrane region" description="Helical" evidence="1">
    <location>
        <begin position="136"/>
        <end position="157"/>
    </location>
</feature>
<keyword evidence="1" id="KW-0472">Membrane</keyword>
<dbReference type="InterPro" id="IPR009305">
    <property type="entry name" value="Mpo1-like"/>
</dbReference>
<feature type="transmembrane region" description="Helical" evidence="1">
    <location>
        <begin position="95"/>
        <end position="124"/>
    </location>
</feature>
<dbReference type="GeneID" id="9521153"/>
<dbReference type="HOGENOM" id="CLU_081702_1_1_1"/>
<gene>
    <name evidence="2" type="ORF">ARB_06552</name>
</gene>
<dbReference type="Pfam" id="PF06127">
    <property type="entry name" value="Mpo1-like"/>
    <property type="match status" value="1"/>
</dbReference>
<proteinExistence type="predicted"/>
<dbReference type="Proteomes" id="UP000008866">
    <property type="component" value="Unassembled WGS sequence"/>
</dbReference>
<organism evidence="2 3">
    <name type="scientific">Arthroderma benhamiae (strain ATCC MYA-4681 / CBS 112371)</name>
    <name type="common">Trichophyton mentagrophytes</name>
    <dbReference type="NCBI Taxonomy" id="663331"/>
    <lineage>
        <taxon>Eukaryota</taxon>
        <taxon>Fungi</taxon>
        <taxon>Dikarya</taxon>
        <taxon>Ascomycota</taxon>
        <taxon>Pezizomycotina</taxon>
        <taxon>Eurotiomycetes</taxon>
        <taxon>Eurotiomycetidae</taxon>
        <taxon>Onygenales</taxon>
        <taxon>Arthrodermataceae</taxon>
        <taxon>Trichophyton</taxon>
    </lineage>
</organism>
<evidence type="ECO:0000313" key="3">
    <source>
        <dbReference type="Proteomes" id="UP000008866"/>
    </source>
</evidence>
<feature type="transmembrane region" description="Helical" evidence="1">
    <location>
        <begin position="169"/>
        <end position="189"/>
    </location>
</feature>
<keyword evidence="3" id="KW-1185">Reference proteome</keyword>
<comment type="caution">
    <text evidence="2">The sequence shown here is derived from an EMBL/GenBank/DDBJ whole genome shotgun (WGS) entry which is preliminary data.</text>
</comment>
<dbReference type="PANTHER" id="PTHR28026">
    <property type="entry name" value="DUF962 DOMAIN PROTEIN (AFU_ORTHOLOGUE AFUA_8G05310)"/>
    <property type="match status" value="1"/>
</dbReference>
<reference evidence="3" key="1">
    <citation type="journal article" date="2011" name="Genome Biol.">
        <title>Comparative and functional genomics provide insights into the pathogenicity of dermatophytic fungi.</title>
        <authorList>
            <person name="Burmester A."/>
            <person name="Shelest E."/>
            <person name="Gloeckner G."/>
            <person name="Heddergott C."/>
            <person name="Schindler S."/>
            <person name="Staib P."/>
            <person name="Heidel A."/>
            <person name="Felder M."/>
            <person name="Petzold A."/>
            <person name="Szafranski K."/>
            <person name="Feuermann M."/>
            <person name="Pedruzzi I."/>
            <person name="Priebe S."/>
            <person name="Groth M."/>
            <person name="Winkler R."/>
            <person name="Li W."/>
            <person name="Kniemeyer O."/>
            <person name="Schroeckh V."/>
            <person name="Hertweck C."/>
            <person name="Hube B."/>
            <person name="White T.C."/>
            <person name="Platzer M."/>
            <person name="Guthke R."/>
            <person name="Heitman J."/>
            <person name="Woestemeyer J."/>
            <person name="Zipfel P.F."/>
            <person name="Monod M."/>
            <person name="Brakhage A.A."/>
        </authorList>
    </citation>
    <scope>NUCLEOTIDE SEQUENCE [LARGE SCALE GENOMIC DNA]</scope>
    <source>
        <strain evidence="3">ATCC MYA-4681 / CBS 112371</strain>
    </source>
</reference>
<keyword evidence="1" id="KW-0812">Transmembrane</keyword>
<accession>D4AQP2</accession>
<feature type="transmembrane region" description="Helical" evidence="1">
    <location>
        <begin position="46"/>
        <end position="75"/>
    </location>
</feature>
<dbReference type="EMBL" id="ABSU01000005">
    <property type="protein sequence ID" value="EFE34786.1"/>
    <property type="molecule type" value="Genomic_DNA"/>
</dbReference>
<dbReference type="GO" id="GO:0016020">
    <property type="term" value="C:membrane"/>
    <property type="evidence" value="ECO:0007669"/>
    <property type="project" value="GOC"/>
</dbReference>
<dbReference type="GO" id="GO:0005783">
    <property type="term" value="C:endoplasmic reticulum"/>
    <property type="evidence" value="ECO:0007669"/>
    <property type="project" value="TreeGrafter"/>
</dbReference>
<dbReference type="eggNOG" id="KOG3292">
    <property type="taxonomic scope" value="Eukaryota"/>
</dbReference>
<dbReference type="RefSeq" id="XP_003015426.1">
    <property type="nucleotide sequence ID" value="XM_003015380.1"/>
</dbReference>
<dbReference type="PANTHER" id="PTHR28026:SF9">
    <property type="entry name" value="2-HYDROXY-PALMITIC ACID DIOXYGENASE MPO1"/>
    <property type="match status" value="1"/>
</dbReference>
<dbReference type="OMA" id="IQFIGHY"/>
<keyword evidence="1" id="KW-1133">Transmembrane helix</keyword>
<evidence type="ECO:0008006" key="4">
    <source>
        <dbReference type="Google" id="ProtNLM"/>
    </source>
</evidence>
<dbReference type="AlphaFoldDB" id="D4AQP2"/>
<dbReference type="KEGG" id="abe:ARB_06552"/>